<dbReference type="InterPro" id="IPR013601">
    <property type="entry name" value="FAE1_typ3_polyketide_synth"/>
</dbReference>
<comment type="catalytic activity">
    <reaction evidence="2">
        <text>a very-long-chain acyl-CoA + malonyl-CoA + H(+) = a very-long-chain 3-oxoacyl-CoA + CO2 + CoA</text>
        <dbReference type="Rhea" id="RHEA:32727"/>
        <dbReference type="ChEBI" id="CHEBI:15378"/>
        <dbReference type="ChEBI" id="CHEBI:16526"/>
        <dbReference type="ChEBI" id="CHEBI:57287"/>
        <dbReference type="ChEBI" id="CHEBI:57384"/>
        <dbReference type="ChEBI" id="CHEBI:90725"/>
        <dbReference type="ChEBI" id="CHEBI:90736"/>
        <dbReference type="EC" id="2.3.1.199"/>
    </reaction>
</comment>
<evidence type="ECO:0000313" key="4">
    <source>
        <dbReference type="EMBL" id="CAH1438523.1"/>
    </source>
</evidence>
<gene>
    <name evidence="4" type="ORF">LVIROSA_LOCUS24778</name>
</gene>
<dbReference type="GO" id="GO:0016020">
    <property type="term" value="C:membrane"/>
    <property type="evidence" value="ECO:0007669"/>
    <property type="project" value="InterPro"/>
</dbReference>
<evidence type="ECO:0000256" key="2">
    <source>
        <dbReference type="ARBA" id="ARBA00047375"/>
    </source>
</evidence>
<proteinExistence type="predicted"/>
<organism evidence="4 5">
    <name type="scientific">Lactuca virosa</name>
    <dbReference type="NCBI Taxonomy" id="75947"/>
    <lineage>
        <taxon>Eukaryota</taxon>
        <taxon>Viridiplantae</taxon>
        <taxon>Streptophyta</taxon>
        <taxon>Embryophyta</taxon>
        <taxon>Tracheophyta</taxon>
        <taxon>Spermatophyta</taxon>
        <taxon>Magnoliopsida</taxon>
        <taxon>eudicotyledons</taxon>
        <taxon>Gunneridae</taxon>
        <taxon>Pentapetalae</taxon>
        <taxon>asterids</taxon>
        <taxon>campanulids</taxon>
        <taxon>Asterales</taxon>
        <taxon>Asteraceae</taxon>
        <taxon>Cichorioideae</taxon>
        <taxon>Cichorieae</taxon>
        <taxon>Lactucinae</taxon>
        <taxon>Lactuca</taxon>
    </lineage>
</organism>
<dbReference type="AlphaFoldDB" id="A0AAU9NL65"/>
<dbReference type="GO" id="GO:0006633">
    <property type="term" value="P:fatty acid biosynthetic process"/>
    <property type="evidence" value="ECO:0007669"/>
    <property type="project" value="InterPro"/>
</dbReference>
<evidence type="ECO:0000256" key="1">
    <source>
        <dbReference type="ARBA" id="ARBA00023315"/>
    </source>
</evidence>
<feature type="domain" description="FAE" evidence="3">
    <location>
        <begin position="1"/>
        <end position="110"/>
    </location>
</feature>
<keyword evidence="1" id="KW-0012">Acyltransferase</keyword>
<sequence length="144" mass="16354">MIDYECYKATKDTKLDTEQCTKIASRNKNLGIEDYRFLAKTMVSSGLGEETYGPKSIILGEEEHPKLVDSLSELESVFYDTLDRIFARSKISPSQVDILVCESSCYRSGATLVQDSEEENSHCCEHRSYVSSLVLWERKVHDAL</sequence>
<keyword evidence="1" id="KW-0808">Transferase</keyword>
<dbReference type="GO" id="GO:0009922">
    <property type="term" value="F:fatty acid elongase activity"/>
    <property type="evidence" value="ECO:0007669"/>
    <property type="project" value="UniProtKB-EC"/>
</dbReference>
<evidence type="ECO:0000259" key="3">
    <source>
        <dbReference type="Pfam" id="PF08392"/>
    </source>
</evidence>
<dbReference type="SUPFAM" id="SSF53901">
    <property type="entry name" value="Thiolase-like"/>
    <property type="match status" value="1"/>
</dbReference>
<dbReference type="InterPro" id="IPR012392">
    <property type="entry name" value="3-ktacl-CoA_syn"/>
</dbReference>
<evidence type="ECO:0000313" key="5">
    <source>
        <dbReference type="Proteomes" id="UP001157418"/>
    </source>
</evidence>
<reference evidence="4 5" key="1">
    <citation type="submission" date="2022-01" db="EMBL/GenBank/DDBJ databases">
        <authorList>
            <person name="Xiong W."/>
            <person name="Schranz E."/>
        </authorList>
    </citation>
    <scope>NUCLEOTIDE SEQUENCE [LARGE SCALE GENOMIC DNA]</scope>
</reference>
<keyword evidence="5" id="KW-1185">Reference proteome</keyword>
<name>A0AAU9NL65_9ASTR</name>
<comment type="caution">
    <text evidence="4">The sequence shown here is derived from an EMBL/GenBank/DDBJ whole genome shotgun (WGS) entry which is preliminary data.</text>
</comment>
<dbReference type="Proteomes" id="UP001157418">
    <property type="component" value="Unassembled WGS sequence"/>
</dbReference>
<dbReference type="Pfam" id="PF08392">
    <property type="entry name" value="FAE1_CUT1_RppA"/>
    <property type="match status" value="1"/>
</dbReference>
<dbReference type="EMBL" id="CAKMRJ010004445">
    <property type="protein sequence ID" value="CAH1438523.1"/>
    <property type="molecule type" value="Genomic_DNA"/>
</dbReference>
<protein>
    <recommendedName>
        <fullName evidence="3">FAE domain-containing protein</fullName>
    </recommendedName>
</protein>
<dbReference type="InterPro" id="IPR016039">
    <property type="entry name" value="Thiolase-like"/>
</dbReference>
<dbReference type="PANTHER" id="PTHR31561">
    <property type="entry name" value="3-KETOACYL-COA SYNTHASE"/>
    <property type="match status" value="1"/>
</dbReference>
<accession>A0AAU9NL65</accession>